<dbReference type="Proteomes" id="UP000231553">
    <property type="component" value="Unassembled WGS sequence"/>
</dbReference>
<dbReference type="SFLD" id="SFLDS00019">
    <property type="entry name" value="Glutathione_Transferase_(cytos"/>
    <property type="match status" value="1"/>
</dbReference>
<dbReference type="InterPro" id="IPR040079">
    <property type="entry name" value="Glutathione_S-Trfase"/>
</dbReference>
<dbReference type="SFLD" id="SFLDG00358">
    <property type="entry name" value="Main_(cytGST)"/>
    <property type="match status" value="1"/>
</dbReference>
<accession>A0A2M8J716</accession>
<sequence>MELYHNDMSVCAQKVRVTIAEKNLSPIEHHLNLGAGDSHTPAYLQLNPKGVVPTLIDKGRVIVESTVICEYLDDAYPEIPLRPSDPFERAQMRKWTLVPDAGLHLWCSTVSFAIAWRHQDRSEQMKKWTPQVRAERLEAINSGLDAPLVKPHLHNYVGVLKKMGEALRSNTWLTGGSYGLADIAMLPYVCRLDDMAQNWIWEESDDMRPITDWLERCRSRPGYAGIARHYNTAVVANMKQHGEQAIDKVRELLSTD</sequence>
<dbReference type="Pfam" id="PF13417">
    <property type="entry name" value="GST_N_3"/>
    <property type="match status" value="1"/>
</dbReference>
<dbReference type="SUPFAM" id="SSF52833">
    <property type="entry name" value="Thioredoxin-like"/>
    <property type="match status" value="1"/>
</dbReference>
<reference evidence="3 4" key="1">
    <citation type="journal article" date="2018" name="Int. J. Syst. Evol. Microbiol.">
        <title>Pseudooceanicola lipolyticus sp. nov., a marine alphaproteobacterium, reclassification of Oceanicola flagellatus as Pseudooceanicola flagellatus comb. nov. and emended description of the genus Pseudooceanicola.</title>
        <authorList>
            <person name="Huang M.-M."/>
            <person name="Guo L.-L."/>
            <person name="Wu Y.-H."/>
            <person name="Lai Q.-L."/>
            <person name="Shao Z.-Z."/>
            <person name="Wang C.-S."/>
            <person name="Wu M."/>
            <person name="Xu X.-W."/>
        </authorList>
    </citation>
    <scope>NUCLEOTIDE SEQUENCE [LARGE SCALE GENOMIC DNA]</scope>
    <source>
        <strain evidence="3 4">157</strain>
    </source>
</reference>
<evidence type="ECO:0000259" key="2">
    <source>
        <dbReference type="PROSITE" id="PS50405"/>
    </source>
</evidence>
<dbReference type="PROSITE" id="PS50404">
    <property type="entry name" value="GST_NTER"/>
    <property type="match status" value="1"/>
</dbReference>
<dbReference type="Gene3D" id="1.20.1050.10">
    <property type="match status" value="1"/>
</dbReference>
<dbReference type="PROSITE" id="PS50405">
    <property type="entry name" value="GST_CTER"/>
    <property type="match status" value="1"/>
</dbReference>
<dbReference type="InterPro" id="IPR010987">
    <property type="entry name" value="Glutathione-S-Trfase_C-like"/>
</dbReference>
<dbReference type="SUPFAM" id="SSF47616">
    <property type="entry name" value="GST C-terminal domain-like"/>
    <property type="match status" value="1"/>
</dbReference>
<dbReference type="InterPro" id="IPR050983">
    <property type="entry name" value="GST_Omega/HSP26"/>
</dbReference>
<evidence type="ECO:0000313" key="3">
    <source>
        <dbReference type="EMBL" id="PJE38573.1"/>
    </source>
</evidence>
<evidence type="ECO:0008006" key="5">
    <source>
        <dbReference type="Google" id="ProtNLM"/>
    </source>
</evidence>
<name>A0A2M8J716_9RHOB</name>
<comment type="caution">
    <text evidence="3">The sequence shown here is derived from an EMBL/GenBank/DDBJ whole genome shotgun (WGS) entry which is preliminary data.</text>
</comment>
<dbReference type="InterPro" id="IPR036249">
    <property type="entry name" value="Thioredoxin-like_sf"/>
</dbReference>
<dbReference type="Gene3D" id="3.40.30.10">
    <property type="entry name" value="Glutaredoxin"/>
    <property type="match status" value="1"/>
</dbReference>
<dbReference type="InterPro" id="IPR004045">
    <property type="entry name" value="Glutathione_S-Trfase_N"/>
</dbReference>
<dbReference type="GO" id="GO:0005737">
    <property type="term" value="C:cytoplasm"/>
    <property type="evidence" value="ECO:0007669"/>
    <property type="project" value="TreeGrafter"/>
</dbReference>
<dbReference type="AlphaFoldDB" id="A0A2M8J716"/>
<protein>
    <recommendedName>
        <fullName evidence="5">Glutathione S-transferase family protein</fullName>
    </recommendedName>
</protein>
<dbReference type="EMBL" id="PGTB01000001">
    <property type="protein sequence ID" value="PJE38573.1"/>
    <property type="molecule type" value="Genomic_DNA"/>
</dbReference>
<dbReference type="Pfam" id="PF00043">
    <property type="entry name" value="GST_C"/>
    <property type="match status" value="1"/>
</dbReference>
<dbReference type="InterPro" id="IPR036282">
    <property type="entry name" value="Glutathione-S-Trfase_C_sf"/>
</dbReference>
<proteinExistence type="predicted"/>
<feature type="domain" description="GST C-terminal" evidence="2">
    <location>
        <begin position="85"/>
        <end position="234"/>
    </location>
</feature>
<evidence type="ECO:0000259" key="1">
    <source>
        <dbReference type="PROSITE" id="PS50404"/>
    </source>
</evidence>
<organism evidence="3 4">
    <name type="scientific">Pseudooceanicola lipolyticus</name>
    <dbReference type="NCBI Taxonomy" id="2029104"/>
    <lineage>
        <taxon>Bacteria</taxon>
        <taxon>Pseudomonadati</taxon>
        <taxon>Pseudomonadota</taxon>
        <taxon>Alphaproteobacteria</taxon>
        <taxon>Rhodobacterales</taxon>
        <taxon>Paracoccaceae</taxon>
        <taxon>Pseudooceanicola</taxon>
    </lineage>
</organism>
<dbReference type="OrthoDB" id="9810080at2"/>
<evidence type="ECO:0000313" key="4">
    <source>
        <dbReference type="Proteomes" id="UP000231553"/>
    </source>
</evidence>
<keyword evidence="4" id="KW-1185">Reference proteome</keyword>
<dbReference type="CDD" id="cd00570">
    <property type="entry name" value="GST_N_family"/>
    <property type="match status" value="1"/>
</dbReference>
<gene>
    <name evidence="3" type="ORF">CVM52_00135</name>
</gene>
<dbReference type="RefSeq" id="WP_100160702.1">
    <property type="nucleotide sequence ID" value="NZ_PGTB01000001.1"/>
</dbReference>
<dbReference type="PANTHER" id="PTHR43968">
    <property type="match status" value="1"/>
</dbReference>
<feature type="domain" description="GST N-terminal" evidence="1">
    <location>
        <begin position="1"/>
        <end position="80"/>
    </location>
</feature>
<dbReference type="InterPro" id="IPR004046">
    <property type="entry name" value="GST_C"/>
</dbReference>
<dbReference type="PANTHER" id="PTHR43968:SF6">
    <property type="entry name" value="GLUTATHIONE S-TRANSFERASE OMEGA"/>
    <property type="match status" value="1"/>
</dbReference>
<dbReference type="CDD" id="cd00299">
    <property type="entry name" value="GST_C_family"/>
    <property type="match status" value="1"/>
</dbReference>